<dbReference type="EC" id="3.4.19.12" evidence="3"/>
<name>A0A6U0XHQ1_9STRA</name>
<dbReference type="PANTHER" id="PTHR24006:SF758">
    <property type="entry name" value="UBIQUITIN CARBOXYL-TERMINAL HYDROLASE 36"/>
    <property type="match status" value="1"/>
</dbReference>
<dbReference type="FunFam" id="3.90.70.10:FF:000119">
    <property type="entry name" value="Ubiquitin specific peptidase 36"/>
    <property type="match status" value="1"/>
</dbReference>
<feature type="compositionally biased region" description="Pro residues" evidence="8">
    <location>
        <begin position="392"/>
        <end position="409"/>
    </location>
</feature>
<keyword evidence="4" id="KW-0645">Protease</keyword>
<feature type="region of interest" description="Disordered" evidence="8">
    <location>
        <begin position="343"/>
        <end position="371"/>
    </location>
</feature>
<dbReference type="GO" id="GO:0005829">
    <property type="term" value="C:cytosol"/>
    <property type="evidence" value="ECO:0007669"/>
    <property type="project" value="TreeGrafter"/>
</dbReference>
<dbReference type="InterPro" id="IPR050164">
    <property type="entry name" value="Peptidase_C19"/>
</dbReference>
<comment type="similarity">
    <text evidence="2">Belongs to the peptidase C19 family.</text>
</comment>
<dbReference type="Gene3D" id="3.90.70.10">
    <property type="entry name" value="Cysteine proteinases"/>
    <property type="match status" value="1"/>
</dbReference>
<dbReference type="GO" id="GO:0005634">
    <property type="term" value="C:nucleus"/>
    <property type="evidence" value="ECO:0007669"/>
    <property type="project" value="TreeGrafter"/>
</dbReference>
<feature type="domain" description="USP" evidence="9">
    <location>
        <begin position="17"/>
        <end position="338"/>
    </location>
</feature>
<evidence type="ECO:0000256" key="7">
    <source>
        <dbReference type="ARBA" id="ARBA00022807"/>
    </source>
</evidence>
<dbReference type="EMBL" id="HBHJ01004302">
    <property type="protein sequence ID" value="CAD9666264.1"/>
    <property type="molecule type" value="Transcribed_RNA"/>
</dbReference>
<dbReference type="InterPro" id="IPR001394">
    <property type="entry name" value="Peptidase_C19_UCH"/>
</dbReference>
<dbReference type="PROSITE" id="PS50235">
    <property type="entry name" value="USP_3"/>
    <property type="match status" value="1"/>
</dbReference>
<dbReference type="PROSITE" id="PS00972">
    <property type="entry name" value="USP_1"/>
    <property type="match status" value="1"/>
</dbReference>
<dbReference type="EMBL" id="HBHJ01004301">
    <property type="protein sequence ID" value="CAD9666262.1"/>
    <property type="molecule type" value="Transcribed_RNA"/>
</dbReference>
<accession>A0A6U0XHQ1</accession>
<protein>
    <recommendedName>
        <fullName evidence="3">ubiquitinyl hydrolase 1</fullName>
        <ecNumber evidence="3">3.4.19.12</ecNumber>
    </recommendedName>
</protein>
<dbReference type="InterPro" id="IPR018200">
    <property type="entry name" value="USP_CS"/>
</dbReference>
<comment type="catalytic activity">
    <reaction evidence="1">
        <text>Thiol-dependent hydrolysis of ester, thioester, amide, peptide and isopeptide bonds formed by the C-terminal Gly of ubiquitin (a 76-residue protein attached to proteins as an intracellular targeting signal).</text>
        <dbReference type="EC" id="3.4.19.12"/>
    </reaction>
</comment>
<evidence type="ECO:0000313" key="11">
    <source>
        <dbReference type="EMBL" id="CAD9666264.1"/>
    </source>
</evidence>
<evidence type="ECO:0000256" key="4">
    <source>
        <dbReference type="ARBA" id="ARBA00022670"/>
    </source>
</evidence>
<dbReference type="GO" id="GO:0016579">
    <property type="term" value="P:protein deubiquitination"/>
    <property type="evidence" value="ECO:0007669"/>
    <property type="project" value="InterPro"/>
</dbReference>
<evidence type="ECO:0000256" key="2">
    <source>
        <dbReference type="ARBA" id="ARBA00009085"/>
    </source>
</evidence>
<evidence type="ECO:0000256" key="3">
    <source>
        <dbReference type="ARBA" id="ARBA00012759"/>
    </source>
</evidence>
<evidence type="ECO:0000313" key="10">
    <source>
        <dbReference type="EMBL" id="CAD9666262.1"/>
    </source>
</evidence>
<dbReference type="AlphaFoldDB" id="A0A6U0XHQ1"/>
<evidence type="ECO:0000256" key="8">
    <source>
        <dbReference type="SAM" id="MobiDB-lite"/>
    </source>
</evidence>
<evidence type="ECO:0000259" key="9">
    <source>
        <dbReference type="PROSITE" id="PS50235"/>
    </source>
</evidence>
<keyword evidence="5" id="KW-0833">Ubl conjugation pathway</keyword>
<gene>
    <name evidence="10" type="ORF">RMAR1173_LOCUS2790</name>
    <name evidence="11" type="ORF">RMAR1173_LOCUS2791</name>
</gene>
<dbReference type="SUPFAM" id="SSF54001">
    <property type="entry name" value="Cysteine proteinases"/>
    <property type="match status" value="1"/>
</dbReference>
<dbReference type="GO" id="GO:0004843">
    <property type="term" value="F:cysteine-type deubiquitinase activity"/>
    <property type="evidence" value="ECO:0007669"/>
    <property type="project" value="UniProtKB-EC"/>
</dbReference>
<keyword evidence="6" id="KW-0378">Hydrolase</keyword>
<reference evidence="11" key="1">
    <citation type="submission" date="2021-01" db="EMBL/GenBank/DDBJ databases">
        <authorList>
            <person name="Corre E."/>
            <person name="Pelletier E."/>
            <person name="Niang G."/>
            <person name="Scheremetjew M."/>
            <person name="Finn R."/>
            <person name="Kale V."/>
            <person name="Holt S."/>
            <person name="Cochrane G."/>
            <person name="Meng A."/>
            <person name="Brown T."/>
            <person name="Cohen L."/>
        </authorList>
    </citation>
    <scope>NUCLEOTIDE SEQUENCE</scope>
    <source>
        <strain evidence="11">CCMP1243</strain>
    </source>
</reference>
<organism evidence="11">
    <name type="scientific">Rhizochromulina marina</name>
    <dbReference type="NCBI Taxonomy" id="1034831"/>
    <lineage>
        <taxon>Eukaryota</taxon>
        <taxon>Sar</taxon>
        <taxon>Stramenopiles</taxon>
        <taxon>Ochrophyta</taxon>
        <taxon>Dictyochophyceae</taxon>
        <taxon>Rhizochromulinales</taxon>
        <taxon>Rhizochromulina</taxon>
    </lineage>
</organism>
<evidence type="ECO:0000256" key="1">
    <source>
        <dbReference type="ARBA" id="ARBA00000707"/>
    </source>
</evidence>
<feature type="region of interest" description="Disordered" evidence="8">
    <location>
        <begin position="387"/>
        <end position="460"/>
    </location>
</feature>
<dbReference type="InterPro" id="IPR028889">
    <property type="entry name" value="USP"/>
</dbReference>
<keyword evidence="7" id="KW-0788">Thiol protease</keyword>
<dbReference type="GO" id="GO:0006508">
    <property type="term" value="P:proteolysis"/>
    <property type="evidence" value="ECO:0007669"/>
    <property type="project" value="UniProtKB-KW"/>
</dbReference>
<dbReference type="PANTHER" id="PTHR24006">
    <property type="entry name" value="UBIQUITIN CARBOXYL-TERMINAL HYDROLASE"/>
    <property type="match status" value="1"/>
</dbReference>
<feature type="compositionally biased region" description="Low complexity" evidence="8">
    <location>
        <begin position="413"/>
        <end position="424"/>
    </location>
</feature>
<evidence type="ECO:0000256" key="5">
    <source>
        <dbReference type="ARBA" id="ARBA00022786"/>
    </source>
</evidence>
<sequence length="567" mass="61497">MAVHDLSEFRRKGPVGCGLVNLGNTCYMNSVLQGLVHSKVLTKSIRREPHRATCRRGEGNCVLCSLEALAQTSWRLGPHAHVTPYGISRQLPRIGAQFHVGSQEDSHEFLRYIIDALQKATLPPGTKLPPHPAVDASAPPMDRRPYPFRCFTGAVQSQVKCAACNAVSNKVDPIEDLELELGMAASVDEALLAFTKTEVLEGPNAYKCEKCGQRVRATKRMSLLDPPPILAIHLKRFTFAHMSAFGPVKVGRHIEFKERLGLTRHLTNKKMHGEDKCCIASLYGVVVHQGMTVHSGHYYSYVKGTDGQWYLMNDSHVSRVSWSTVSRDSAYILLYEVSWPDRNPPPAASKAPVTRGPRLVYGPPRPPATRDADDALLESKVSEPQRHFIGPALPPTVPPPAPPPMPPSPNQGSTVSSVAAVSTSRGPPHGPQRSEQKRQRHLLTRPAPPSDQGMGAGPSKVRKLLPHAELRRAASKAVNSAATATACRLSQAECALVSQTTAELSSILANGLLGQLGDHSSFTPPPFQVKDDVSQWLGKRLQETGLGSSWASATTQRVIAAAQAAEI</sequence>
<dbReference type="InterPro" id="IPR038765">
    <property type="entry name" value="Papain-like_cys_pep_sf"/>
</dbReference>
<dbReference type="Pfam" id="PF00443">
    <property type="entry name" value="UCH"/>
    <property type="match status" value="1"/>
</dbReference>
<evidence type="ECO:0000256" key="6">
    <source>
        <dbReference type="ARBA" id="ARBA00022801"/>
    </source>
</evidence>
<proteinExistence type="inferred from homology"/>